<keyword evidence="6 11" id="KW-0106">Calcium</keyword>
<dbReference type="EC" id="3.2.1.-" evidence="13"/>
<feature type="active site" description="Proton donor" evidence="10">
    <location>
        <position position="207"/>
    </location>
</feature>
<feature type="transmembrane region" description="Helical" evidence="15">
    <location>
        <begin position="41"/>
        <end position="63"/>
    </location>
</feature>
<keyword evidence="15" id="KW-0472">Membrane</keyword>
<comment type="cofactor">
    <cofactor evidence="1 11">
        <name>Ca(2+)</name>
        <dbReference type="ChEBI" id="CHEBI:29108"/>
    </cofactor>
</comment>
<feature type="active site" evidence="10">
    <location>
        <position position="359"/>
    </location>
</feature>
<comment type="catalytic activity">
    <reaction evidence="9">
        <text>N(4)-(alpha-D-Man-(1-&gt;2)-alpha-D-Man-(1-&gt;2)-alpha-D-Man-(1-&gt;3)-[alpha-D-Man-(1-&gt;2)-alpha-D-Man-(1-&gt;3)-[alpha-D-Man-(1-&gt;2)-alpha-D-Man-(1-&gt;6)]-alpha-D-Man-(1-&gt;6)]-beta-D-Man-(1-&gt;4)-beta-D-GlcNAc-(1-&gt;4)-beta-D-GlcNAc)-L-asparaginyl-[protein] (N-glucan mannose isomer 9A1,2,3B1,2,3) + 4 H2O = N(4)-(alpha-D-Man-(1-&gt;3)-[alpha-D-Man-(1-&gt;3)-[alpha-D-Man-(1-&gt;6)]-alpha-D-Man-(1-&gt;6)]-beta-D-Man-(1-&gt;4)-beta-D-GlcNAc-(1-&gt;4)-beta-D-GlcNAc)-L-asparaginyl-[protein] (N-glucan mannose isomer 5A1,2) + 4 beta-D-mannose</text>
        <dbReference type="Rhea" id="RHEA:56008"/>
        <dbReference type="Rhea" id="RHEA-COMP:14356"/>
        <dbReference type="Rhea" id="RHEA-COMP:14367"/>
        <dbReference type="ChEBI" id="CHEBI:15377"/>
        <dbReference type="ChEBI" id="CHEBI:28563"/>
        <dbReference type="ChEBI" id="CHEBI:59087"/>
        <dbReference type="ChEBI" id="CHEBI:139493"/>
        <dbReference type="EC" id="3.2.1.113"/>
    </reaction>
</comment>
<keyword evidence="13" id="KW-0326">Glycosidase</keyword>
<proteinExistence type="inferred from homology"/>
<evidence type="ECO:0000256" key="15">
    <source>
        <dbReference type="SAM" id="Phobius"/>
    </source>
</evidence>
<evidence type="ECO:0000256" key="4">
    <source>
        <dbReference type="ARBA" id="ARBA00022723"/>
    </source>
</evidence>
<comment type="caution">
    <text evidence="16">The sequence shown here is derived from an EMBL/GenBank/DDBJ whole genome shotgun (WGS) entry which is preliminary data.</text>
</comment>
<dbReference type="SUPFAM" id="SSF48225">
    <property type="entry name" value="Seven-hairpin glycosidases"/>
    <property type="match status" value="1"/>
</dbReference>
<keyword evidence="5 13" id="KW-0378">Hydrolase</keyword>
<dbReference type="InterPro" id="IPR036026">
    <property type="entry name" value="Seven-hairpin_glycosidases"/>
</dbReference>
<feature type="region of interest" description="Disordered" evidence="14">
    <location>
        <begin position="625"/>
        <end position="721"/>
    </location>
</feature>
<dbReference type="PANTHER" id="PTHR11742:SF55">
    <property type="entry name" value="ENDOPLASMIC RETICULUM MANNOSYL-OLIGOSACCHARIDE 1,2-ALPHA-MANNOSIDASE"/>
    <property type="match status" value="1"/>
</dbReference>
<evidence type="ECO:0000256" key="9">
    <source>
        <dbReference type="ARBA" id="ARBA00048605"/>
    </source>
</evidence>
<evidence type="ECO:0000256" key="5">
    <source>
        <dbReference type="ARBA" id="ARBA00022801"/>
    </source>
</evidence>
<dbReference type="GO" id="GO:0004571">
    <property type="term" value="F:mannosyl-oligosaccharide 1,2-alpha-mannosidase activity"/>
    <property type="evidence" value="ECO:0007669"/>
    <property type="project" value="UniProtKB-EC"/>
</dbReference>
<gene>
    <name evidence="16" type="ORF">KC19_2G017800</name>
</gene>
<evidence type="ECO:0000256" key="6">
    <source>
        <dbReference type="ARBA" id="ARBA00022837"/>
    </source>
</evidence>
<comment type="catalytic activity">
    <reaction evidence="8">
        <text>N(4)-(alpha-D-Man-(1-&gt;2)-alpha-D-Man-(1-&gt;2)-alpha-D-Man-(1-&gt;3)-[alpha-D-Man-(1-&gt;3)-[alpha-D-Man-(1-&gt;2)-alpha-D-Man-(1-&gt;6)]-alpha-D-Man-(1-&gt;6)]-beta-D-Man-(1-&gt;4)-beta-D-GlcNAc-(1-&gt;4)-beta-D-GlcNAc)-L-asparaginyl-[protein] (N-glucan mannose isomer 8A1,2,3B1,3) + 3 H2O = N(4)-(alpha-D-Man-(1-&gt;3)-[alpha-D-Man-(1-&gt;3)-[alpha-D-Man-(1-&gt;6)]-alpha-D-Man-(1-&gt;6)]-beta-D-Man-(1-&gt;4)-beta-D-GlcNAc-(1-&gt;4)-beta-D-GlcNAc)-L-asparaginyl-[protein] (N-glucan mannose isomer 5A1,2) + 3 beta-D-mannose</text>
        <dbReference type="Rhea" id="RHEA:56028"/>
        <dbReference type="Rhea" id="RHEA-COMP:14358"/>
        <dbReference type="Rhea" id="RHEA-COMP:14367"/>
        <dbReference type="ChEBI" id="CHEBI:15377"/>
        <dbReference type="ChEBI" id="CHEBI:28563"/>
        <dbReference type="ChEBI" id="CHEBI:59087"/>
        <dbReference type="ChEBI" id="CHEBI:60628"/>
        <dbReference type="EC" id="3.2.1.113"/>
    </reaction>
</comment>
<accession>A0A8T0IP24</accession>
<evidence type="ECO:0000313" key="16">
    <source>
        <dbReference type="EMBL" id="KAG0585510.1"/>
    </source>
</evidence>
<dbReference type="Gene3D" id="1.50.10.10">
    <property type="match status" value="1"/>
</dbReference>
<dbReference type="InterPro" id="IPR001382">
    <property type="entry name" value="Glyco_hydro_47"/>
</dbReference>
<name>A0A8T0IP24_CERPU</name>
<sequence>MAPVLPYTSKDTKYDNAKFRRRSALKRVLQGIRNSDVKKQCGSCGVGQILLLLLIAGLMVLALTHSNHVHVKKVRKKLGGKIGAETLTQIWNKRQAPKFKSTEALGNPNSSTAADDSALWRKRQSEVSGAFRHAWKGYTSYALGYDELQPVSKSGVDGLGGLGATVIDALDTAMIMGLDDVVHDAGSWIQKELLDRIAAKGQVNLFETTIRVLGGLLSAYHLRGGGGRVSWGAQGIAHTVGPDPEVYLNCAKDLGDRLLSAFTSSRSPVPYSDVFLKEKTAKSAGSFGGDASTAEATSVQLEFSYLSQVTGDPKYEKAAMGVYKHFKGLPKTEGLVPIYINADSGQFQGNNIRLGSRGDSYYEYLLKVWIQHGGAAYNESSVAYLREMYDEAMNGVKHRLVAESQPNGLVFVGELPHGPGSALHPKMDHLVCFLAGNLALGATRGLTIREAMEKGLLSVSDLEDLKLAEELGRTCYEMYNVTATGLAPEIAYFNIYKENHDVEGGKADSFYKHDIRIKPADRHNLLRPETVESLFLLYRITGDLKYREWGWNIFQSFEAHTKVITGGYSSLDDVTTVPAPKRDKMETFFLGETLKYLYLLFGDTNMLPLTEFVFNTEAHPLPIRKKNSPAVEKESKPKGTVDVSATQVVDMDIKEEADVSTKQKDGHASTNQQADASTEQKDDHASTNQQADVLTKQKEDHASNNQQADVATLKHRLKKKKIPKKGDVTLTMKDLLI</sequence>
<keyword evidence="7 12" id="KW-1015">Disulfide bond</keyword>
<dbReference type="InterPro" id="IPR050749">
    <property type="entry name" value="Glycosyl_Hydrolase_47"/>
</dbReference>
<evidence type="ECO:0000256" key="14">
    <source>
        <dbReference type="SAM" id="MobiDB-lite"/>
    </source>
</evidence>
<dbReference type="PRINTS" id="PR00747">
    <property type="entry name" value="GLYHDRLASE47"/>
</dbReference>
<dbReference type="GO" id="GO:0005975">
    <property type="term" value="P:carbohydrate metabolic process"/>
    <property type="evidence" value="ECO:0007669"/>
    <property type="project" value="InterPro"/>
</dbReference>
<feature type="binding site" evidence="11">
    <location>
        <position position="616"/>
    </location>
    <ligand>
        <name>Ca(2+)</name>
        <dbReference type="ChEBI" id="CHEBI:29108"/>
    </ligand>
</feature>
<dbReference type="GO" id="GO:0005783">
    <property type="term" value="C:endoplasmic reticulum"/>
    <property type="evidence" value="ECO:0007669"/>
    <property type="project" value="TreeGrafter"/>
</dbReference>
<dbReference type="PANTHER" id="PTHR11742">
    <property type="entry name" value="MANNOSYL-OLIGOSACCHARIDE ALPHA-1,2-MANNOSIDASE-RELATED"/>
    <property type="match status" value="1"/>
</dbReference>
<evidence type="ECO:0000256" key="10">
    <source>
        <dbReference type="PIRSR" id="PIRSR601382-1"/>
    </source>
</evidence>
<dbReference type="Proteomes" id="UP000822688">
    <property type="component" value="Chromosome 2"/>
</dbReference>
<evidence type="ECO:0000256" key="11">
    <source>
        <dbReference type="PIRSR" id="PIRSR601382-2"/>
    </source>
</evidence>
<dbReference type="EMBL" id="CM026422">
    <property type="protein sequence ID" value="KAG0585510.1"/>
    <property type="molecule type" value="Genomic_DNA"/>
</dbReference>
<dbReference type="GO" id="GO:0005509">
    <property type="term" value="F:calcium ion binding"/>
    <property type="evidence" value="ECO:0007669"/>
    <property type="project" value="InterPro"/>
</dbReference>
<dbReference type="GO" id="GO:0016020">
    <property type="term" value="C:membrane"/>
    <property type="evidence" value="ECO:0007669"/>
    <property type="project" value="InterPro"/>
</dbReference>
<evidence type="ECO:0000256" key="3">
    <source>
        <dbReference type="ARBA" id="ARBA00007658"/>
    </source>
</evidence>
<comment type="pathway">
    <text evidence="2">Protein modification; protein glycosylation.</text>
</comment>
<dbReference type="GO" id="GO:0005768">
    <property type="term" value="C:endosome"/>
    <property type="evidence" value="ECO:0007669"/>
    <property type="project" value="TreeGrafter"/>
</dbReference>
<feature type="compositionally biased region" description="Polar residues" evidence="14">
    <location>
        <begin position="668"/>
        <end position="677"/>
    </location>
</feature>
<comment type="similarity">
    <text evidence="3 13">Belongs to the glycosyl hydrolase 47 family.</text>
</comment>
<organism evidence="16 17">
    <name type="scientific">Ceratodon purpureus</name>
    <name type="common">Fire moss</name>
    <name type="synonym">Dicranum purpureum</name>
    <dbReference type="NCBI Taxonomy" id="3225"/>
    <lineage>
        <taxon>Eukaryota</taxon>
        <taxon>Viridiplantae</taxon>
        <taxon>Streptophyta</taxon>
        <taxon>Embryophyta</taxon>
        <taxon>Bryophyta</taxon>
        <taxon>Bryophytina</taxon>
        <taxon>Bryopsida</taxon>
        <taxon>Dicranidae</taxon>
        <taxon>Pseudoditrichales</taxon>
        <taxon>Ditrichaceae</taxon>
        <taxon>Ceratodon</taxon>
    </lineage>
</organism>
<evidence type="ECO:0000256" key="12">
    <source>
        <dbReference type="PIRSR" id="PIRSR601382-3"/>
    </source>
</evidence>
<keyword evidence="15" id="KW-0812">Transmembrane</keyword>
<dbReference type="AlphaFoldDB" id="A0A8T0IP24"/>
<feature type="active site" description="Proton donor" evidence="10">
    <location>
        <position position="489"/>
    </location>
</feature>
<reference evidence="16" key="1">
    <citation type="submission" date="2020-06" db="EMBL/GenBank/DDBJ databases">
        <title>WGS assembly of Ceratodon purpureus strain R40.</title>
        <authorList>
            <person name="Carey S.B."/>
            <person name="Jenkins J."/>
            <person name="Shu S."/>
            <person name="Lovell J.T."/>
            <person name="Sreedasyam A."/>
            <person name="Maumus F."/>
            <person name="Tiley G.P."/>
            <person name="Fernandez-Pozo N."/>
            <person name="Barry K."/>
            <person name="Chen C."/>
            <person name="Wang M."/>
            <person name="Lipzen A."/>
            <person name="Daum C."/>
            <person name="Saski C.A."/>
            <person name="Payton A.C."/>
            <person name="Mcbreen J.C."/>
            <person name="Conrad R.E."/>
            <person name="Kollar L.M."/>
            <person name="Olsson S."/>
            <person name="Huttunen S."/>
            <person name="Landis J.B."/>
            <person name="Wickett N.J."/>
            <person name="Johnson M.G."/>
            <person name="Rensing S.A."/>
            <person name="Grimwood J."/>
            <person name="Schmutz J."/>
            <person name="Mcdaniel S.F."/>
        </authorList>
    </citation>
    <scope>NUCLEOTIDE SEQUENCE</scope>
    <source>
        <strain evidence="16">R40</strain>
    </source>
</reference>
<evidence type="ECO:0000256" key="2">
    <source>
        <dbReference type="ARBA" id="ARBA00004922"/>
    </source>
</evidence>
<feature type="compositionally biased region" description="Basic and acidic residues" evidence="14">
    <location>
        <begin position="651"/>
        <end position="667"/>
    </location>
</feature>
<evidence type="ECO:0000256" key="8">
    <source>
        <dbReference type="ARBA" id="ARBA00047669"/>
    </source>
</evidence>
<dbReference type="GO" id="GO:0005802">
    <property type="term" value="C:trans-Golgi network"/>
    <property type="evidence" value="ECO:0007669"/>
    <property type="project" value="TreeGrafter"/>
</dbReference>
<keyword evidence="15" id="KW-1133">Transmembrane helix</keyword>
<keyword evidence="17" id="KW-1185">Reference proteome</keyword>
<dbReference type="InterPro" id="IPR012341">
    <property type="entry name" value="6hp_glycosidase-like_sf"/>
</dbReference>
<protein>
    <recommendedName>
        <fullName evidence="13">alpha-1,2-Mannosidase</fullName>
        <ecNumber evidence="13">3.2.1.-</ecNumber>
    </recommendedName>
</protein>
<keyword evidence="4 11" id="KW-0479">Metal-binding</keyword>
<dbReference type="Pfam" id="PF01532">
    <property type="entry name" value="Glyco_hydro_47"/>
    <property type="match status" value="1"/>
</dbReference>
<feature type="disulfide bond" evidence="12">
    <location>
        <begin position="432"/>
        <end position="475"/>
    </location>
</feature>
<feature type="active site" evidence="10">
    <location>
        <position position="529"/>
    </location>
</feature>
<evidence type="ECO:0000313" key="17">
    <source>
        <dbReference type="Proteomes" id="UP000822688"/>
    </source>
</evidence>
<evidence type="ECO:0000256" key="7">
    <source>
        <dbReference type="ARBA" id="ARBA00023157"/>
    </source>
</evidence>
<evidence type="ECO:0000256" key="13">
    <source>
        <dbReference type="RuleBase" id="RU361193"/>
    </source>
</evidence>
<evidence type="ECO:0000256" key="1">
    <source>
        <dbReference type="ARBA" id="ARBA00001913"/>
    </source>
</evidence>